<protein>
    <recommendedName>
        <fullName evidence="1">DUF6534 domain-containing protein</fullName>
    </recommendedName>
</protein>
<dbReference type="Pfam" id="PF20152">
    <property type="entry name" value="DUF6534"/>
    <property type="match status" value="1"/>
</dbReference>
<evidence type="ECO:0000259" key="1">
    <source>
        <dbReference type="Pfam" id="PF20152"/>
    </source>
</evidence>
<reference evidence="2" key="1">
    <citation type="journal article" date="2021" name="Genome Biol. Evol.">
        <title>The assembled and annotated genome of the fairy-ring fungus Marasmius oreades.</title>
        <authorList>
            <person name="Hiltunen M."/>
            <person name="Ament-Velasquez S.L."/>
            <person name="Johannesson H."/>
        </authorList>
    </citation>
    <scope>NUCLEOTIDE SEQUENCE</scope>
    <source>
        <strain evidence="2">03SP1</strain>
    </source>
</reference>
<keyword evidence="3" id="KW-1185">Reference proteome</keyword>
<feature type="domain" description="DUF6534" evidence="1">
    <location>
        <begin position="30"/>
        <end position="118"/>
    </location>
</feature>
<sequence>MLIPSTSYTVDTFSGLENISWAINSSLAASTAIDFTMSAAMCYYLGRSMSIGESGLNSRISAVMQYTLGSGLLTSACSLATLFTYNLMPNNFIFLSLEFLLTRLYVGSFLAMLNARQRPQGGSQQTTTAIALPSVHFRVSTTVTRDPCSPSTSNTSSQYSDAQTTYVSCEQSKTWDRDTMSDADSVVLPRDEFVRRVDLGSKEEFRFVNTNEGPASS</sequence>
<dbReference type="AlphaFoldDB" id="A0A9P7RQF7"/>
<gene>
    <name evidence="2" type="ORF">E1B28_013570</name>
</gene>
<dbReference type="OrthoDB" id="2798516at2759"/>
<proteinExistence type="predicted"/>
<dbReference type="Proteomes" id="UP001049176">
    <property type="component" value="Chromosome 9"/>
</dbReference>
<dbReference type="RefSeq" id="XP_043004093.1">
    <property type="nucleotide sequence ID" value="XM_043158738.1"/>
</dbReference>
<dbReference type="KEGG" id="more:E1B28_013570"/>
<organism evidence="2 3">
    <name type="scientific">Marasmius oreades</name>
    <name type="common">fairy-ring Marasmius</name>
    <dbReference type="NCBI Taxonomy" id="181124"/>
    <lineage>
        <taxon>Eukaryota</taxon>
        <taxon>Fungi</taxon>
        <taxon>Dikarya</taxon>
        <taxon>Basidiomycota</taxon>
        <taxon>Agaricomycotina</taxon>
        <taxon>Agaricomycetes</taxon>
        <taxon>Agaricomycetidae</taxon>
        <taxon>Agaricales</taxon>
        <taxon>Marasmiineae</taxon>
        <taxon>Marasmiaceae</taxon>
        <taxon>Marasmius</taxon>
    </lineage>
</organism>
<evidence type="ECO:0000313" key="3">
    <source>
        <dbReference type="Proteomes" id="UP001049176"/>
    </source>
</evidence>
<evidence type="ECO:0000313" key="2">
    <source>
        <dbReference type="EMBL" id="KAG7087622.1"/>
    </source>
</evidence>
<dbReference type="EMBL" id="CM032189">
    <property type="protein sequence ID" value="KAG7087622.1"/>
    <property type="molecule type" value="Genomic_DNA"/>
</dbReference>
<dbReference type="InterPro" id="IPR045339">
    <property type="entry name" value="DUF6534"/>
</dbReference>
<dbReference type="GeneID" id="66082645"/>
<comment type="caution">
    <text evidence="2">The sequence shown here is derived from an EMBL/GenBank/DDBJ whole genome shotgun (WGS) entry which is preliminary data.</text>
</comment>
<name>A0A9P7RQF7_9AGAR</name>
<accession>A0A9P7RQF7</accession>